<proteinExistence type="predicted"/>
<accession>B9BPQ0</accession>
<dbReference type="Proteomes" id="UP000004535">
    <property type="component" value="Unassembled WGS sequence"/>
</dbReference>
<comment type="caution">
    <text evidence="2">The sequence shown here is derived from an EMBL/GenBank/DDBJ whole genome shotgun (WGS) entry which is preliminary data.</text>
</comment>
<evidence type="ECO:0000313" key="3">
    <source>
        <dbReference type="Proteomes" id="UP000004535"/>
    </source>
</evidence>
<evidence type="ECO:0000313" key="2">
    <source>
        <dbReference type="EMBL" id="EEE07568.1"/>
    </source>
</evidence>
<dbReference type="EMBL" id="ACFC01000004">
    <property type="protein sequence ID" value="EEE07568.1"/>
    <property type="molecule type" value="Genomic_DNA"/>
</dbReference>
<gene>
    <name evidence="2" type="ORF">BURMUCGD2_6671</name>
</gene>
<feature type="region of interest" description="Disordered" evidence="1">
    <location>
        <begin position="1"/>
        <end position="37"/>
    </location>
</feature>
<reference evidence="2 3" key="1">
    <citation type="journal article" date="2012" name="J. Bacteriol.">
        <title>Draft Genome Sequence Determination for Cystic Fibrosis and Chronic Granulomatous Disease Burkholderia multivorans Isolates.</title>
        <authorList>
            <person name="Varga J.J."/>
            <person name="Losada L."/>
            <person name="Zelazny A.M."/>
            <person name="Brinkac L."/>
            <person name="Harkins D."/>
            <person name="Radune D."/>
            <person name="Hostetler J."/>
            <person name="Sampaio E.P."/>
            <person name="Ronning C.M."/>
            <person name="Nierman W.C."/>
            <person name="Greenberg D.E."/>
            <person name="Holland S.M."/>
            <person name="Goldberg J.B."/>
        </authorList>
    </citation>
    <scope>NUCLEOTIDE SEQUENCE [LARGE SCALE GENOMIC DNA]</scope>
    <source>
        <strain evidence="2 3">CGD2</strain>
    </source>
</reference>
<sequence>MPDDRAHPLAAGARAANPLARGARAASARRPWSGVPT</sequence>
<evidence type="ECO:0000256" key="1">
    <source>
        <dbReference type="SAM" id="MobiDB-lite"/>
    </source>
</evidence>
<feature type="compositionally biased region" description="Low complexity" evidence="1">
    <location>
        <begin position="8"/>
        <end position="30"/>
    </location>
</feature>
<organism evidence="2 3">
    <name type="scientific">Burkholderia multivorans CGD2</name>
    <dbReference type="NCBI Taxonomy" id="513052"/>
    <lineage>
        <taxon>Bacteria</taxon>
        <taxon>Pseudomonadati</taxon>
        <taxon>Pseudomonadota</taxon>
        <taxon>Betaproteobacteria</taxon>
        <taxon>Burkholderiales</taxon>
        <taxon>Burkholderiaceae</taxon>
        <taxon>Burkholderia</taxon>
        <taxon>Burkholderia cepacia complex</taxon>
    </lineage>
</organism>
<protein>
    <submittedName>
        <fullName evidence="2">Uncharacterized protein</fullName>
    </submittedName>
</protein>
<name>B9BPQ0_9BURK</name>
<dbReference type="AlphaFoldDB" id="B9BPQ0"/>